<dbReference type="STRING" id="487685.SAMN04488696_1913"/>
<gene>
    <name evidence="9" type="ORF">SAMN04488696_1913</name>
</gene>
<evidence type="ECO:0000259" key="8">
    <source>
        <dbReference type="Pfam" id="PF01618"/>
    </source>
</evidence>
<evidence type="ECO:0000256" key="1">
    <source>
        <dbReference type="ARBA" id="ARBA00004651"/>
    </source>
</evidence>
<evidence type="ECO:0000256" key="6">
    <source>
        <dbReference type="RuleBase" id="RU004057"/>
    </source>
</evidence>
<dbReference type="OrthoDB" id="60560at2157"/>
<dbReference type="EMBL" id="FOUJ01000003">
    <property type="protein sequence ID" value="SFM62573.1"/>
    <property type="molecule type" value="Genomic_DNA"/>
</dbReference>
<sequence length="207" mass="23127">MDATSSLFGILYTFSASLLYPVIIILILLVVFSLMLIGEFLSEYAKRHRDIGNLELCCSKVREHVGSQEFEKAAGSLRNVKQNFMVTDFATSAADHLEKNMIPAIEWLSQEYEIRMAKRLEQTRIVATISPMLGLMGTLIPLGPALIGLSQGDIVQLANNLMIAFATTVIGLFAGSIGYVLTQIRKRWYWQDMADIDYILDTLEVGE</sequence>
<dbReference type="InterPro" id="IPR002898">
    <property type="entry name" value="MotA_ExbB_proton_chnl"/>
</dbReference>
<evidence type="ECO:0000256" key="2">
    <source>
        <dbReference type="ARBA" id="ARBA00022475"/>
    </source>
</evidence>
<feature type="transmembrane region" description="Helical" evidence="7">
    <location>
        <begin position="161"/>
        <end position="181"/>
    </location>
</feature>
<keyword evidence="3 7" id="KW-0812">Transmembrane</keyword>
<dbReference type="Pfam" id="PF01618">
    <property type="entry name" value="MotA_ExbB"/>
    <property type="match status" value="1"/>
</dbReference>
<evidence type="ECO:0000313" key="9">
    <source>
        <dbReference type="EMBL" id="SFM62573.1"/>
    </source>
</evidence>
<evidence type="ECO:0000256" key="4">
    <source>
        <dbReference type="ARBA" id="ARBA00022989"/>
    </source>
</evidence>
<evidence type="ECO:0000313" key="10">
    <source>
        <dbReference type="Proteomes" id="UP000198535"/>
    </source>
</evidence>
<dbReference type="GO" id="GO:0005886">
    <property type="term" value="C:plasma membrane"/>
    <property type="evidence" value="ECO:0007669"/>
    <property type="project" value="UniProtKB-SubCell"/>
</dbReference>
<keyword evidence="2" id="KW-1003">Cell membrane</keyword>
<dbReference type="InterPro" id="IPR050790">
    <property type="entry name" value="ExbB/TolQ_transport"/>
</dbReference>
<organism evidence="9 10">
    <name type="scientific">Methanolobus profundi</name>
    <dbReference type="NCBI Taxonomy" id="487685"/>
    <lineage>
        <taxon>Archaea</taxon>
        <taxon>Methanobacteriati</taxon>
        <taxon>Methanobacteriota</taxon>
        <taxon>Stenosarchaea group</taxon>
        <taxon>Methanomicrobia</taxon>
        <taxon>Methanosarcinales</taxon>
        <taxon>Methanosarcinaceae</taxon>
        <taxon>Methanolobus</taxon>
    </lineage>
</organism>
<name>A0A1I4SE64_9EURY</name>
<keyword evidence="10" id="KW-1185">Reference proteome</keyword>
<dbReference type="Proteomes" id="UP000198535">
    <property type="component" value="Unassembled WGS sequence"/>
</dbReference>
<evidence type="ECO:0000256" key="3">
    <source>
        <dbReference type="ARBA" id="ARBA00022692"/>
    </source>
</evidence>
<evidence type="ECO:0000256" key="5">
    <source>
        <dbReference type="ARBA" id="ARBA00023136"/>
    </source>
</evidence>
<proteinExistence type="inferred from homology"/>
<feature type="transmembrane region" description="Helical" evidence="7">
    <location>
        <begin position="20"/>
        <end position="41"/>
    </location>
</feature>
<accession>A0A1I4SE64</accession>
<evidence type="ECO:0000256" key="7">
    <source>
        <dbReference type="SAM" id="Phobius"/>
    </source>
</evidence>
<dbReference type="GO" id="GO:0017038">
    <property type="term" value="P:protein import"/>
    <property type="evidence" value="ECO:0007669"/>
    <property type="project" value="TreeGrafter"/>
</dbReference>
<dbReference type="PANTHER" id="PTHR30625:SF3">
    <property type="entry name" value="TOL-PAL SYSTEM PROTEIN TOLQ"/>
    <property type="match status" value="1"/>
</dbReference>
<comment type="subcellular location">
    <subcellularLocation>
        <location evidence="1">Cell membrane</location>
        <topology evidence="1">Multi-pass membrane protein</topology>
    </subcellularLocation>
    <subcellularLocation>
        <location evidence="6">Membrane</location>
        <topology evidence="6">Multi-pass membrane protein</topology>
    </subcellularLocation>
</comment>
<keyword evidence="6" id="KW-0653">Protein transport</keyword>
<dbReference type="RefSeq" id="WP_091936309.1">
    <property type="nucleotide sequence ID" value="NZ_FOUJ01000003.1"/>
</dbReference>
<reference evidence="10" key="1">
    <citation type="submission" date="2016-10" db="EMBL/GenBank/DDBJ databases">
        <authorList>
            <person name="Varghese N."/>
            <person name="Submissions S."/>
        </authorList>
    </citation>
    <scope>NUCLEOTIDE SEQUENCE [LARGE SCALE GENOMIC DNA]</scope>
    <source>
        <strain evidence="10">Mob M</strain>
    </source>
</reference>
<feature type="transmembrane region" description="Helical" evidence="7">
    <location>
        <begin position="125"/>
        <end position="149"/>
    </location>
</feature>
<keyword evidence="5 7" id="KW-0472">Membrane</keyword>
<keyword evidence="6" id="KW-0813">Transport</keyword>
<comment type="similarity">
    <text evidence="6">Belongs to the exbB/tolQ family.</text>
</comment>
<keyword evidence="4 7" id="KW-1133">Transmembrane helix</keyword>
<dbReference type="PANTHER" id="PTHR30625">
    <property type="entry name" value="PROTEIN TOLQ"/>
    <property type="match status" value="1"/>
</dbReference>
<protein>
    <submittedName>
        <fullName evidence="9">Biopolymer transport protein ExbB/TolQ</fullName>
    </submittedName>
</protein>
<feature type="domain" description="MotA/TolQ/ExbB proton channel" evidence="8">
    <location>
        <begin position="83"/>
        <end position="181"/>
    </location>
</feature>
<dbReference type="AlphaFoldDB" id="A0A1I4SE64"/>